<dbReference type="Proteomes" id="UP001597337">
    <property type="component" value="Unassembled WGS sequence"/>
</dbReference>
<feature type="domain" description="Methyltransferase type 11" evidence="1">
    <location>
        <begin position="594"/>
        <end position="643"/>
    </location>
</feature>
<protein>
    <submittedName>
        <fullName evidence="2">Methyltransferase domain-containing protein</fullName>
    </submittedName>
</protein>
<dbReference type="InterPro" id="IPR029063">
    <property type="entry name" value="SAM-dependent_MTases_sf"/>
</dbReference>
<dbReference type="SUPFAM" id="SSF53448">
    <property type="entry name" value="Nucleotide-diphospho-sugar transferases"/>
    <property type="match status" value="1"/>
</dbReference>
<dbReference type="Gene3D" id="3.40.50.150">
    <property type="entry name" value="Vaccinia Virus protein VP39"/>
    <property type="match status" value="2"/>
</dbReference>
<dbReference type="PANTHER" id="PTHR43591">
    <property type="entry name" value="METHYLTRANSFERASE"/>
    <property type="match status" value="1"/>
</dbReference>
<keyword evidence="2" id="KW-0808">Transferase</keyword>
<feature type="domain" description="Methyltransferase type 11" evidence="1">
    <location>
        <begin position="393"/>
        <end position="479"/>
    </location>
</feature>
<dbReference type="GO" id="GO:0008168">
    <property type="term" value="F:methyltransferase activity"/>
    <property type="evidence" value="ECO:0007669"/>
    <property type="project" value="UniProtKB-KW"/>
</dbReference>
<dbReference type="GO" id="GO:0032259">
    <property type="term" value="P:methylation"/>
    <property type="evidence" value="ECO:0007669"/>
    <property type="project" value="UniProtKB-KW"/>
</dbReference>
<dbReference type="Pfam" id="PF08241">
    <property type="entry name" value="Methyltransf_11"/>
    <property type="match status" value="2"/>
</dbReference>
<name>A0ABW4YB50_9GAMM</name>
<dbReference type="InterPro" id="IPR029044">
    <property type="entry name" value="Nucleotide-diphossugar_trans"/>
</dbReference>
<reference evidence="3" key="1">
    <citation type="journal article" date="2019" name="Int. J. Syst. Evol. Microbiol.">
        <title>The Global Catalogue of Microorganisms (GCM) 10K type strain sequencing project: providing services to taxonomists for standard genome sequencing and annotation.</title>
        <authorList>
            <consortium name="The Broad Institute Genomics Platform"/>
            <consortium name="The Broad Institute Genome Sequencing Center for Infectious Disease"/>
            <person name="Wu L."/>
            <person name="Ma J."/>
        </authorList>
    </citation>
    <scope>NUCLEOTIDE SEQUENCE [LARGE SCALE GENOMIC DNA]</scope>
    <source>
        <strain evidence="3">KACC 12597</strain>
    </source>
</reference>
<dbReference type="SUPFAM" id="SSF53335">
    <property type="entry name" value="S-adenosyl-L-methionine-dependent methyltransferases"/>
    <property type="match status" value="2"/>
</dbReference>
<gene>
    <name evidence="2" type="ORF">ACFSJC_14660</name>
</gene>
<evidence type="ECO:0000313" key="2">
    <source>
        <dbReference type="EMBL" id="MFD2113090.1"/>
    </source>
</evidence>
<dbReference type="EMBL" id="JBHUHX010000041">
    <property type="protein sequence ID" value="MFD2113090.1"/>
    <property type="molecule type" value="Genomic_DNA"/>
</dbReference>
<sequence length="815" mass="92625">MIIRHYCAYFDYRYLVRGLAMIESLRAHAPYARFYILALDERCASMLNTMGLAGVEVISLGDLEAFDPELKQARTNRSLIEYYFTCTPCFPLFLLKTRSDIDMITYVDADTWFFADPEIIYDEIGDASIAITPHRFSSDRQDLVRYGIFNVGWISWRADADGLSCLETYRENCIDWCYDRLEDDRFADQKYLDKWPALYPKLRIIEHPGVNAALWNIDNYDFRQIGQEVMLSGRRLVFWHYHALRQRPDGQWSAGVAPATAKRHPSLVDVIFRPYIRRLESLHSMLEKRFDSFAHDGMDIRYGSERPAALQTDERAPVSSPQSTKLTTGYERIDRDQAYRNAEDGWSFEDVARVQADAYAALIQQMRAGSVRRDFAVAVEAIRALNLSCPNVLEVGCGSGYYSEVFASLVPGGIKYTGLDASRAMIDLANERYPGLDFHVGDATRLPFADRSFEVVFNGVSLMHILDYELAIREARRVASRYVIFHTTVLRRAGQPIYLRKLAYGRPVVEIILSEPELRILFARYGLQVAAVLDSIPYDLTSVIGEPTYTRTFICALDAGDATARPLHLNLGCGGHFHAAWVNVDLVSRHQNVMECNILASLPYEDATFDAVYHSHVLEHLPKWKAPAFLDECLRVLRPGGIMRIAIPDLETICRLYLENLDGALAGDTEAAQRYDWMLLELLDQMVRNESGGEMARYWLQSPMPAEAFVIDRVGAEVEGFLQRIRSVVPPPQAPPRIVHDAEDIGRFRQGGEIHQWMYDRFSLARLLRQAGLRDVRVVSASESAIPGFAAFCLDADAVGRVRKPDSLFMEGRKS</sequence>
<organism evidence="2 3">
    <name type="scientific">Thiorhodococcus fuscus</name>
    <dbReference type="NCBI Taxonomy" id="527200"/>
    <lineage>
        <taxon>Bacteria</taxon>
        <taxon>Pseudomonadati</taxon>
        <taxon>Pseudomonadota</taxon>
        <taxon>Gammaproteobacteria</taxon>
        <taxon>Chromatiales</taxon>
        <taxon>Chromatiaceae</taxon>
        <taxon>Thiorhodococcus</taxon>
    </lineage>
</organism>
<dbReference type="PANTHER" id="PTHR43591:SF24">
    <property type="entry name" value="2-METHOXY-6-POLYPRENYL-1,4-BENZOQUINOL METHYLASE, MITOCHONDRIAL"/>
    <property type="match status" value="1"/>
</dbReference>
<proteinExistence type="predicted"/>
<keyword evidence="3" id="KW-1185">Reference proteome</keyword>
<keyword evidence="2" id="KW-0489">Methyltransferase</keyword>
<accession>A0ABW4YB50</accession>
<dbReference type="CDD" id="cd02440">
    <property type="entry name" value="AdoMet_MTases"/>
    <property type="match status" value="2"/>
</dbReference>
<dbReference type="InterPro" id="IPR013216">
    <property type="entry name" value="Methyltransf_11"/>
</dbReference>
<dbReference type="RefSeq" id="WP_386027771.1">
    <property type="nucleotide sequence ID" value="NZ_JBHUHX010000041.1"/>
</dbReference>
<dbReference type="Gene3D" id="3.90.550.10">
    <property type="entry name" value="Spore Coat Polysaccharide Biosynthesis Protein SpsA, Chain A"/>
    <property type="match status" value="1"/>
</dbReference>
<evidence type="ECO:0000313" key="3">
    <source>
        <dbReference type="Proteomes" id="UP001597337"/>
    </source>
</evidence>
<comment type="caution">
    <text evidence="2">The sequence shown here is derived from an EMBL/GenBank/DDBJ whole genome shotgun (WGS) entry which is preliminary data.</text>
</comment>
<evidence type="ECO:0000259" key="1">
    <source>
        <dbReference type="Pfam" id="PF08241"/>
    </source>
</evidence>